<dbReference type="GO" id="GO:0008156">
    <property type="term" value="P:negative regulation of DNA replication"/>
    <property type="evidence" value="ECO:0007669"/>
    <property type="project" value="TreeGrafter"/>
</dbReference>
<evidence type="ECO:0000256" key="3">
    <source>
        <dbReference type="ARBA" id="ARBA00023054"/>
    </source>
</evidence>
<dbReference type="GO" id="GO:0005634">
    <property type="term" value="C:nucleus"/>
    <property type="evidence" value="ECO:0007669"/>
    <property type="project" value="UniProtKB-SubCell"/>
</dbReference>
<comment type="subcellular location">
    <subcellularLocation>
        <location evidence="1">Nucleus</location>
    </subcellularLocation>
</comment>
<dbReference type="EMBL" id="GADI01003332">
    <property type="protein sequence ID" value="JAA70476.1"/>
    <property type="molecule type" value="mRNA"/>
</dbReference>
<comment type="similarity">
    <text evidence="2">Belongs to the geminin family.</text>
</comment>
<protein>
    <recommendedName>
        <fullName evidence="8">Geminin</fullName>
    </recommendedName>
</protein>
<keyword evidence="4" id="KW-0539">Nucleus</keyword>
<evidence type="ECO:0008006" key="8">
    <source>
        <dbReference type="Google" id="ProtNLM"/>
    </source>
</evidence>
<reference evidence="7" key="1">
    <citation type="submission" date="2012-12" db="EMBL/GenBank/DDBJ databases">
        <title>Identification and characterization of a phenylalanine ammonia-lyase gene family in Isatis indigotica Fort.</title>
        <authorList>
            <person name="Liu Q."/>
            <person name="Chen J."/>
            <person name="Zhou X."/>
            <person name="Di P."/>
            <person name="Xiao Y."/>
            <person name="Xuan H."/>
            <person name="Zhang L."/>
            <person name="Chen W."/>
        </authorList>
    </citation>
    <scope>NUCLEOTIDE SEQUENCE</scope>
    <source>
        <tissue evidence="7">Salivary gland</tissue>
    </source>
</reference>
<dbReference type="SUPFAM" id="SSF111469">
    <property type="entry name" value="Geminin coiled-coil domain"/>
    <property type="match status" value="1"/>
</dbReference>
<evidence type="ECO:0000256" key="1">
    <source>
        <dbReference type="ARBA" id="ARBA00004123"/>
    </source>
</evidence>
<name>A0A0K8RHC5_IXORI</name>
<evidence type="ECO:0000256" key="4">
    <source>
        <dbReference type="ARBA" id="ARBA00023242"/>
    </source>
</evidence>
<dbReference type="CDD" id="cd22589">
    <property type="entry name" value="geminin_CC"/>
    <property type="match status" value="1"/>
</dbReference>
<evidence type="ECO:0000256" key="2">
    <source>
        <dbReference type="ARBA" id="ARBA00007979"/>
    </source>
</evidence>
<evidence type="ECO:0000256" key="6">
    <source>
        <dbReference type="SAM" id="Coils"/>
    </source>
</evidence>
<accession>A0A0K8RHC5</accession>
<evidence type="ECO:0000313" key="7">
    <source>
        <dbReference type="EMBL" id="JAA70476.1"/>
    </source>
</evidence>
<dbReference type="Pfam" id="PF07412">
    <property type="entry name" value="Geminin"/>
    <property type="match status" value="1"/>
</dbReference>
<dbReference type="AlphaFoldDB" id="A0A0K8RHC5"/>
<dbReference type="PANTHER" id="PTHR13372">
    <property type="entry name" value="GEMININ"/>
    <property type="match status" value="1"/>
</dbReference>
<dbReference type="PANTHER" id="PTHR13372:SF5">
    <property type="entry name" value="GEMININ"/>
    <property type="match status" value="1"/>
</dbReference>
<keyword evidence="3 6" id="KW-0175">Coiled coil</keyword>
<proteinExistence type="evidence at transcript level"/>
<dbReference type="GO" id="GO:0045786">
    <property type="term" value="P:negative regulation of cell cycle"/>
    <property type="evidence" value="ECO:0007669"/>
    <property type="project" value="TreeGrafter"/>
</dbReference>
<keyword evidence="5" id="KW-0131">Cell cycle</keyword>
<organism evidence="7">
    <name type="scientific">Ixodes ricinus</name>
    <name type="common">Common tick</name>
    <name type="synonym">Acarus ricinus</name>
    <dbReference type="NCBI Taxonomy" id="34613"/>
    <lineage>
        <taxon>Eukaryota</taxon>
        <taxon>Metazoa</taxon>
        <taxon>Ecdysozoa</taxon>
        <taxon>Arthropoda</taxon>
        <taxon>Chelicerata</taxon>
        <taxon>Arachnida</taxon>
        <taxon>Acari</taxon>
        <taxon>Parasitiformes</taxon>
        <taxon>Ixodida</taxon>
        <taxon>Ixodoidea</taxon>
        <taxon>Ixodidae</taxon>
        <taxon>Ixodinae</taxon>
        <taxon>Ixodes</taxon>
    </lineage>
</organism>
<dbReference type="InterPro" id="IPR022786">
    <property type="entry name" value="Geminin/Multicilin"/>
</dbReference>
<feature type="coiled-coil region" evidence="6">
    <location>
        <begin position="100"/>
        <end position="137"/>
    </location>
</feature>
<evidence type="ECO:0000256" key="5">
    <source>
        <dbReference type="ARBA" id="ARBA00023306"/>
    </source>
</evidence>
<sequence>MKTDKTVVKRRVLNEVQPTAYNQRLLVGASGIMRMDLEKESSNKRKQAFDVENETEVSSKKLAIQNDDNVPTKAEVTDRNASSNAYDLLVKDEVPIQYWKELAEQRRIALEKALQENEELHEQVELLTEENKHLQTIADQALPLAELVKDLTGGKLPREDEDD</sequence>
<dbReference type="Gene3D" id="1.20.5.1180">
    <property type="entry name" value="Geminin coiled-coil domain"/>
    <property type="match status" value="1"/>
</dbReference>